<protein>
    <submittedName>
        <fullName evidence="12">Cytochrome P450</fullName>
    </submittedName>
</protein>
<evidence type="ECO:0000256" key="1">
    <source>
        <dbReference type="ARBA" id="ARBA00001971"/>
    </source>
</evidence>
<evidence type="ECO:0000313" key="12">
    <source>
        <dbReference type="EMBL" id="BAL05196.1"/>
    </source>
</evidence>
<keyword evidence="8 10" id="KW-0503">Monooxygenase</keyword>
<evidence type="ECO:0000256" key="11">
    <source>
        <dbReference type="SAM" id="SignalP"/>
    </source>
</evidence>
<dbReference type="VEuPathDB" id="FungiDB:AGR57_9165"/>
<dbReference type="PROSITE" id="PS00086">
    <property type="entry name" value="CYTOCHROME_P450"/>
    <property type="match status" value="1"/>
</dbReference>
<accession>G5EJY4</accession>
<dbReference type="GO" id="GO:0020037">
    <property type="term" value="F:heme binding"/>
    <property type="evidence" value="ECO:0007669"/>
    <property type="project" value="InterPro"/>
</dbReference>
<feature type="signal peptide" evidence="11">
    <location>
        <begin position="1"/>
        <end position="19"/>
    </location>
</feature>
<evidence type="ECO:0000256" key="2">
    <source>
        <dbReference type="ARBA" id="ARBA00005179"/>
    </source>
</evidence>
<dbReference type="Gene3D" id="1.10.630.10">
    <property type="entry name" value="Cytochrome P450"/>
    <property type="match status" value="1"/>
</dbReference>
<keyword evidence="4 9" id="KW-0349">Heme</keyword>
<dbReference type="GO" id="GO:0005506">
    <property type="term" value="F:iron ion binding"/>
    <property type="evidence" value="ECO:0007669"/>
    <property type="project" value="InterPro"/>
</dbReference>
<dbReference type="CDD" id="cd11070">
    <property type="entry name" value="CYP56-like"/>
    <property type="match status" value="1"/>
</dbReference>
<evidence type="ECO:0000256" key="7">
    <source>
        <dbReference type="ARBA" id="ARBA00023004"/>
    </source>
</evidence>
<evidence type="ECO:0000256" key="9">
    <source>
        <dbReference type="PIRSR" id="PIRSR602401-1"/>
    </source>
</evidence>
<keyword evidence="7 9" id="KW-0408">Iron</keyword>
<feature type="chain" id="PRO_5003476265" evidence="11">
    <location>
        <begin position="20"/>
        <end position="522"/>
    </location>
</feature>
<comment type="pathway">
    <text evidence="2">Secondary metabolite biosynthesis.</text>
</comment>
<name>G5EJY4_PHACH</name>
<keyword evidence="6 10" id="KW-0560">Oxidoreductase</keyword>
<gene>
    <name evidence="12" type="primary">PcCYP_181b</name>
</gene>
<dbReference type="InterPro" id="IPR002401">
    <property type="entry name" value="Cyt_P450_E_grp-I"/>
</dbReference>
<comment type="cofactor">
    <cofactor evidence="1 9">
        <name>heme</name>
        <dbReference type="ChEBI" id="CHEBI:30413"/>
    </cofactor>
</comment>
<dbReference type="InterPro" id="IPR001128">
    <property type="entry name" value="Cyt_P450"/>
</dbReference>
<evidence type="ECO:0000256" key="8">
    <source>
        <dbReference type="ARBA" id="ARBA00023033"/>
    </source>
</evidence>
<reference evidence="12" key="1">
    <citation type="submission" date="2010-10" db="EMBL/GenBank/DDBJ databases">
        <title>Phanerochaete chrysosporium cytochrome P450.</title>
        <authorList>
            <person name="Hirosue S."/>
            <person name="Hiratsuka N."/>
            <person name="Ichinose H."/>
            <person name="Wariishi H."/>
        </authorList>
    </citation>
    <scope>NUCLEOTIDE SEQUENCE</scope>
    <source>
        <strain evidence="12">ATCC 34541</strain>
    </source>
</reference>
<dbReference type="PRINTS" id="PR00463">
    <property type="entry name" value="EP450I"/>
</dbReference>
<dbReference type="PRINTS" id="PR00385">
    <property type="entry name" value="P450"/>
</dbReference>
<dbReference type="InterPro" id="IPR036396">
    <property type="entry name" value="Cyt_P450_sf"/>
</dbReference>
<dbReference type="SUPFAM" id="SSF48264">
    <property type="entry name" value="Cytochrome P450"/>
    <property type="match status" value="1"/>
</dbReference>
<dbReference type="PANTHER" id="PTHR24305:SF166">
    <property type="entry name" value="CYTOCHROME P450 12A4, MITOCHONDRIAL-RELATED"/>
    <property type="match status" value="1"/>
</dbReference>
<keyword evidence="5 9" id="KW-0479">Metal-binding</keyword>
<comment type="similarity">
    <text evidence="3 10">Belongs to the cytochrome P450 family.</text>
</comment>
<organism evidence="12">
    <name type="scientific">Phanerodontia chrysosporium</name>
    <name type="common">White-rot fungus</name>
    <name type="synonym">Sporotrichum pruinosum</name>
    <dbReference type="NCBI Taxonomy" id="2822231"/>
    <lineage>
        <taxon>Eukaryota</taxon>
        <taxon>Fungi</taxon>
        <taxon>Dikarya</taxon>
        <taxon>Basidiomycota</taxon>
        <taxon>Agaricomycotina</taxon>
        <taxon>Agaricomycetes</taxon>
        <taxon>Polyporales</taxon>
        <taxon>Phanerochaetaceae</taxon>
        <taxon>Phanerodontia</taxon>
    </lineage>
</organism>
<dbReference type="Pfam" id="PF00067">
    <property type="entry name" value="p450"/>
    <property type="match status" value="1"/>
</dbReference>
<dbReference type="EMBL" id="AB597909">
    <property type="protein sequence ID" value="BAL05196.1"/>
    <property type="molecule type" value="mRNA"/>
</dbReference>
<evidence type="ECO:0000256" key="4">
    <source>
        <dbReference type="ARBA" id="ARBA00022617"/>
    </source>
</evidence>
<keyword evidence="11" id="KW-0732">Signal</keyword>
<dbReference type="InterPro" id="IPR050121">
    <property type="entry name" value="Cytochrome_P450_monoxygenase"/>
</dbReference>
<evidence type="ECO:0000256" key="5">
    <source>
        <dbReference type="ARBA" id="ARBA00022723"/>
    </source>
</evidence>
<proteinExistence type="evidence at transcript level"/>
<evidence type="ECO:0000256" key="3">
    <source>
        <dbReference type="ARBA" id="ARBA00010617"/>
    </source>
</evidence>
<dbReference type="GO" id="GO:0004497">
    <property type="term" value="F:monooxygenase activity"/>
    <property type="evidence" value="ECO:0007669"/>
    <property type="project" value="UniProtKB-KW"/>
</dbReference>
<sequence>MGTLAWVLLSFCLFYCVQKYLEFRAVVRSIHDHPGFRTLLPPYGIFGFLFKRPIPGITRGGMSQWRGKYRDFEAFGMDIISATSVVPTARNAFLVADPAAIKEITSSRTRFPKPVAQYRVLTFFGANIVTAEGDEWKRFRKITAPAFSERNNRLVWDETVKIMLDLFENEWAGKDTVVVDHAVEVTLPIALFVIGVAGFGRRMTWQEDSKLPPGHQLSFKEALHYVSSAVFVKLATPAWLLKWAPTERMRRTNLAFKELEQYMLEMIQARRSSEKKEERYDLFSNLLDASEDESDGQARLADEELLGNIFIFLLAGHETTAHTLAFTFGLLALYPEQQDKLYKHIKHVIPDGRIPAYEEMNSLHESIAVFYETLRLFPPVTGIPKVAAEDTTLVTTDHGGNKVVVPVTKGTGISLHVPGLHYNPRYWDDPYEFKPERFHGDWPRDAFLPFSSGARSCLGRRFFETEGIAILTMLVSRYKIEVKEEPEFAGETFEQRKERILAARGGLTLTPVRTPLVFKRRQ</sequence>
<evidence type="ECO:0000256" key="6">
    <source>
        <dbReference type="ARBA" id="ARBA00023002"/>
    </source>
</evidence>
<feature type="binding site" description="axial binding residue" evidence="9">
    <location>
        <position position="457"/>
    </location>
    <ligand>
        <name>heme</name>
        <dbReference type="ChEBI" id="CHEBI:30413"/>
    </ligand>
    <ligandPart>
        <name>Fe</name>
        <dbReference type="ChEBI" id="CHEBI:18248"/>
    </ligandPart>
</feature>
<dbReference type="AlphaFoldDB" id="G5EJY4"/>
<dbReference type="PANTHER" id="PTHR24305">
    <property type="entry name" value="CYTOCHROME P450"/>
    <property type="match status" value="1"/>
</dbReference>
<evidence type="ECO:0000256" key="10">
    <source>
        <dbReference type="RuleBase" id="RU000461"/>
    </source>
</evidence>
<dbReference type="GO" id="GO:0016705">
    <property type="term" value="F:oxidoreductase activity, acting on paired donors, with incorporation or reduction of molecular oxygen"/>
    <property type="evidence" value="ECO:0007669"/>
    <property type="project" value="InterPro"/>
</dbReference>
<dbReference type="InterPro" id="IPR017972">
    <property type="entry name" value="Cyt_P450_CS"/>
</dbReference>